<dbReference type="InterPro" id="IPR004453">
    <property type="entry name" value="QueG"/>
</dbReference>
<dbReference type="Gene3D" id="3.30.70.3270">
    <property type="match status" value="1"/>
</dbReference>
<dbReference type="GO" id="GO:0052693">
    <property type="term" value="F:epoxyqueuosine reductase activity"/>
    <property type="evidence" value="ECO:0007669"/>
    <property type="project" value="TreeGrafter"/>
</dbReference>
<name>A0A3B1CEA8_9ZZZZ</name>
<dbReference type="EMBL" id="UOGB01000307">
    <property type="protein sequence ID" value="VAX24891.1"/>
    <property type="molecule type" value="Genomic_DNA"/>
</dbReference>
<dbReference type="InterPro" id="IPR036527">
    <property type="entry name" value="SCP2_sterol-bd_dom_sf"/>
</dbReference>
<dbReference type="PANTHER" id="PTHR30002">
    <property type="entry name" value="EPOXYQUEUOSINE REDUCTASE"/>
    <property type="match status" value="1"/>
</dbReference>
<protein>
    <submittedName>
        <fullName evidence="3">Iron-sulfur cluster-binding protein</fullName>
    </submittedName>
</protein>
<dbReference type="AlphaFoldDB" id="A0A3B1CEA8"/>
<evidence type="ECO:0000256" key="1">
    <source>
        <dbReference type="ARBA" id="ARBA00022485"/>
    </source>
</evidence>
<organism evidence="3">
    <name type="scientific">hydrothermal vent metagenome</name>
    <dbReference type="NCBI Taxonomy" id="652676"/>
    <lineage>
        <taxon>unclassified sequences</taxon>
        <taxon>metagenomes</taxon>
        <taxon>ecological metagenomes</taxon>
    </lineage>
</organism>
<dbReference type="InterPro" id="IPR003033">
    <property type="entry name" value="SCP2_sterol-bd_dom"/>
</dbReference>
<dbReference type="InterPro" id="IPR017896">
    <property type="entry name" value="4Fe4S_Fe-S-bd"/>
</dbReference>
<evidence type="ECO:0000313" key="3">
    <source>
        <dbReference type="EMBL" id="VAX24891.1"/>
    </source>
</evidence>
<feature type="domain" description="4Fe-4S ferredoxin-type" evidence="2">
    <location>
        <begin position="186"/>
        <end position="215"/>
    </location>
</feature>
<dbReference type="PANTHER" id="PTHR30002:SF4">
    <property type="entry name" value="EPOXYQUEUOSINE REDUCTASE"/>
    <property type="match status" value="1"/>
</dbReference>
<dbReference type="PROSITE" id="PS00198">
    <property type="entry name" value="4FE4S_FER_1"/>
    <property type="match status" value="1"/>
</dbReference>
<sequence>MPEIVEQQTGNLAVAAAGKQDPFVSGKIDSEWLKKLCLDSGADDVGLVEIGREALADQRDDILSAFPRTKTLIAIVCRLHRESVRAQARNIANTEFHVVGHRLNSATRKIMRALEDLGVWSVSDSWGFPMNVDAAWPGKMWIVSQKPVAVEAGLGKMGLHRSVLHPKYGVHIYLAVIMLEKEATAYDRPVDFDPCLKCNLCAAVCPSGAIAKDGNFDFSSCFTHDYREKLGGFADWVENIVKSKDEFDYRKRVSERETVSMWQNLSFGGNDKCAYCFAVCPAGENVRGGYEENKDAFVKEVVKPLQAKKEKIFVIPGSDAEEFVARRFAHKDIARVSNGIRPRSIEGFLSGASWLFQRGRSEGLDATYHFTFTGAEQAEATIMIKNKTIDIKKGHQGDADLHITADSQTWLGFLAKEKNLAWAMITRKIKTRGSISLFPAFGKCFPS</sequence>
<dbReference type="GO" id="GO:0051539">
    <property type="term" value="F:4 iron, 4 sulfur cluster binding"/>
    <property type="evidence" value="ECO:0007669"/>
    <property type="project" value="UniProtKB-KW"/>
</dbReference>
<keyword evidence="1" id="KW-0408">Iron</keyword>
<dbReference type="Pfam" id="PF02036">
    <property type="entry name" value="SCP2"/>
    <property type="match status" value="1"/>
</dbReference>
<gene>
    <name evidence="3" type="ORF">MNBD_NITROSPINAE03-830</name>
</gene>
<keyword evidence="1" id="KW-0004">4Fe-4S</keyword>
<dbReference type="SUPFAM" id="SSF55718">
    <property type="entry name" value="SCP-like"/>
    <property type="match status" value="1"/>
</dbReference>
<dbReference type="PROSITE" id="PS51379">
    <property type="entry name" value="4FE4S_FER_2"/>
    <property type="match status" value="1"/>
</dbReference>
<proteinExistence type="predicted"/>
<keyword evidence="1" id="KW-0411">Iron-sulfur</keyword>
<dbReference type="Pfam" id="PF00037">
    <property type="entry name" value="Fer4"/>
    <property type="match status" value="1"/>
</dbReference>
<dbReference type="InterPro" id="IPR017900">
    <property type="entry name" value="4Fe4S_Fe_S_CS"/>
</dbReference>
<keyword evidence="1" id="KW-0479">Metal-binding</keyword>
<accession>A0A3B1CEA8</accession>
<evidence type="ECO:0000259" key="2">
    <source>
        <dbReference type="PROSITE" id="PS51379"/>
    </source>
</evidence>
<dbReference type="SUPFAM" id="SSF46548">
    <property type="entry name" value="alpha-helical ferredoxin"/>
    <property type="match status" value="1"/>
</dbReference>
<reference evidence="3" key="1">
    <citation type="submission" date="2018-06" db="EMBL/GenBank/DDBJ databases">
        <authorList>
            <person name="Zhirakovskaya E."/>
        </authorList>
    </citation>
    <scope>NUCLEOTIDE SEQUENCE</scope>
</reference>
<dbReference type="Gene3D" id="3.30.1050.10">
    <property type="entry name" value="SCP2 sterol-binding domain"/>
    <property type="match status" value="1"/>
</dbReference>
<dbReference type="GO" id="GO:0008616">
    <property type="term" value="P:tRNA queuosine(34) biosynthetic process"/>
    <property type="evidence" value="ECO:0007669"/>
    <property type="project" value="InterPro"/>
</dbReference>